<dbReference type="Proteomes" id="UP000355283">
    <property type="component" value="Unassembled WGS sequence"/>
</dbReference>
<dbReference type="CDD" id="cd00067">
    <property type="entry name" value="GAL4"/>
    <property type="match status" value="1"/>
</dbReference>
<comment type="caution">
    <text evidence="7">The sequence shown here is derived from an EMBL/GenBank/DDBJ whole genome shotgun (WGS) entry which is preliminary data.</text>
</comment>
<evidence type="ECO:0000256" key="5">
    <source>
        <dbReference type="SAM" id="MobiDB-lite"/>
    </source>
</evidence>
<sequence>MKRKAYKLNALLALSGNSREQDEGRKGTVADGGDIKLQKDSKENGVQEEDERDVDSCKEVKAGLGVFTDARKIREAEEGKGGLRGRETREGATVLSAGKEAALSTMESKKALRASLCKDNREDKMAGGKGKTTYQLAQRGDRPAPRGGTCLECKTSKVKCDKVQPRCTRCARHGFLCIPQTRGQGRPAKWRMYLAEDDTIQKEGDLWNAHSKALLLSTAQARSKAESISASSDPVRPAYLPPSGLLGVTSTTRGMSLPASPPLPASLSPPLSDITGVSSSFRPPHSQFSSSFLTRGSGKRQMPLLSEAEDRLVAARSLKFLKSGDASPFPPPHPIVASTSRPVHPSFPSFAPVAGTVGAGDRNNYLGNGMGGYYSHGYPGNTQPNRPYSTPLRDMSLGTTDRVSFLPPNDAFLDPVLPRCPSSAHFSTLQHPFHMGKPVTPPFVPSMGAPPSYPPLHSSWAPALQPVGKFMPVGAPMAISEWLGNGRDGWRQH</sequence>
<accession>A0A4D9D4W0</accession>
<evidence type="ECO:0000313" key="7">
    <source>
        <dbReference type="EMBL" id="TFJ86406.1"/>
    </source>
</evidence>
<dbReference type="GO" id="GO:0008270">
    <property type="term" value="F:zinc ion binding"/>
    <property type="evidence" value="ECO:0007669"/>
    <property type="project" value="InterPro"/>
</dbReference>
<dbReference type="InterPro" id="IPR036864">
    <property type="entry name" value="Zn2-C6_fun-type_DNA-bd_sf"/>
</dbReference>
<dbReference type="Pfam" id="PF00172">
    <property type="entry name" value="Zn_clus"/>
    <property type="match status" value="1"/>
</dbReference>
<keyword evidence="3" id="KW-0804">Transcription</keyword>
<evidence type="ECO:0000256" key="3">
    <source>
        <dbReference type="ARBA" id="ARBA00023163"/>
    </source>
</evidence>
<evidence type="ECO:0000256" key="4">
    <source>
        <dbReference type="ARBA" id="ARBA00023242"/>
    </source>
</evidence>
<feature type="region of interest" description="Disordered" evidence="5">
    <location>
        <begin position="122"/>
        <end position="141"/>
    </location>
</feature>
<dbReference type="GO" id="GO:0003677">
    <property type="term" value="F:DNA binding"/>
    <property type="evidence" value="ECO:0007669"/>
    <property type="project" value="UniProtKB-KW"/>
</dbReference>
<evidence type="ECO:0000313" key="8">
    <source>
        <dbReference type="Proteomes" id="UP000355283"/>
    </source>
</evidence>
<protein>
    <recommendedName>
        <fullName evidence="6">Zn(2)-C6 fungal-type domain-containing protein</fullName>
    </recommendedName>
</protein>
<dbReference type="PANTHER" id="PTHR31069">
    <property type="entry name" value="OLEATE-ACTIVATED TRANSCRIPTION FACTOR 1-RELATED"/>
    <property type="match status" value="1"/>
</dbReference>
<dbReference type="InterPro" id="IPR001138">
    <property type="entry name" value="Zn2Cys6_DnaBD"/>
</dbReference>
<keyword evidence="2" id="KW-0238">DNA-binding</keyword>
<keyword evidence="8" id="KW-1185">Reference proteome</keyword>
<reference evidence="7 8" key="1">
    <citation type="submission" date="2019-01" db="EMBL/GenBank/DDBJ databases">
        <title>Nuclear Genome Assembly of the Microalgal Biofuel strain Nannochloropsis salina CCMP1776.</title>
        <authorList>
            <person name="Hovde B."/>
        </authorList>
    </citation>
    <scope>NUCLEOTIDE SEQUENCE [LARGE SCALE GENOMIC DNA]</scope>
    <source>
        <strain evidence="7 8">CCMP1776</strain>
    </source>
</reference>
<dbReference type="SMART" id="SM00066">
    <property type="entry name" value="GAL4"/>
    <property type="match status" value="1"/>
</dbReference>
<dbReference type="PROSITE" id="PS50048">
    <property type="entry name" value="ZN2_CY6_FUNGAL_2"/>
    <property type="match status" value="1"/>
</dbReference>
<dbReference type="InterPro" id="IPR050675">
    <property type="entry name" value="OAF3"/>
</dbReference>
<keyword evidence="1" id="KW-0805">Transcription regulation</keyword>
<keyword evidence="4" id="KW-0539">Nucleus</keyword>
<feature type="region of interest" description="Disordered" evidence="5">
    <location>
        <begin position="14"/>
        <end position="55"/>
    </location>
</feature>
<dbReference type="SUPFAM" id="SSF57701">
    <property type="entry name" value="Zn2/Cys6 DNA-binding domain"/>
    <property type="match status" value="1"/>
</dbReference>
<dbReference type="PANTHER" id="PTHR31069:SF31">
    <property type="entry name" value="MONODICTYPHENONE CLUSTER TRANSCRIPTION FACTOR-RELATED"/>
    <property type="match status" value="1"/>
</dbReference>
<proteinExistence type="predicted"/>
<evidence type="ECO:0000256" key="1">
    <source>
        <dbReference type="ARBA" id="ARBA00023015"/>
    </source>
</evidence>
<dbReference type="EMBL" id="SDOX01000008">
    <property type="protein sequence ID" value="TFJ86406.1"/>
    <property type="molecule type" value="Genomic_DNA"/>
</dbReference>
<gene>
    <name evidence="7" type="ORF">NSK_002063</name>
</gene>
<dbReference type="PROSITE" id="PS00463">
    <property type="entry name" value="ZN2_CY6_FUNGAL_1"/>
    <property type="match status" value="1"/>
</dbReference>
<dbReference type="GO" id="GO:0000981">
    <property type="term" value="F:DNA-binding transcription factor activity, RNA polymerase II-specific"/>
    <property type="evidence" value="ECO:0007669"/>
    <property type="project" value="InterPro"/>
</dbReference>
<dbReference type="OrthoDB" id="2123952at2759"/>
<feature type="domain" description="Zn(2)-C6 fungal-type" evidence="6">
    <location>
        <begin position="149"/>
        <end position="177"/>
    </location>
</feature>
<feature type="compositionally biased region" description="Basic and acidic residues" evidence="5">
    <location>
        <begin position="19"/>
        <end position="45"/>
    </location>
</feature>
<dbReference type="Gene3D" id="4.10.240.10">
    <property type="entry name" value="Zn(2)-C6 fungal-type DNA-binding domain"/>
    <property type="match status" value="1"/>
</dbReference>
<name>A0A4D9D4W0_9STRA</name>
<organism evidence="7 8">
    <name type="scientific">Nannochloropsis salina CCMP1776</name>
    <dbReference type="NCBI Taxonomy" id="1027361"/>
    <lineage>
        <taxon>Eukaryota</taxon>
        <taxon>Sar</taxon>
        <taxon>Stramenopiles</taxon>
        <taxon>Ochrophyta</taxon>
        <taxon>Eustigmatophyceae</taxon>
        <taxon>Eustigmatales</taxon>
        <taxon>Monodopsidaceae</taxon>
        <taxon>Microchloropsis</taxon>
        <taxon>Microchloropsis salina</taxon>
    </lineage>
</organism>
<dbReference type="AlphaFoldDB" id="A0A4D9D4W0"/>
<evidence type="ECO:0000256" key="2">
    <source>
        <dbReference type="ARBA" id="ARBA00023125"/>
    </source>
</evidence>
<evidence type="ECO:0000259" key="6">
    <source>
        <dbReference type="PROSITE" id="PS50048"/>
    </source>
</evidence>